<dbReference type="GO" id="GO:0005634">
    <property type="term" value="C:nucleus"/>
    <property type="evidence" value="ECO:0007669"/>
    <property type="project" value="UniProtKB-SubCell"/>
</dbReference>
<dbReference type="GeneID" id="85328595"/>
<dbReference type="CDD" id="cd12148">
    <property type="entry name" value="fungal_TF_MHR"/>
    <property type="match status" value="1"/>
</dbReference>
<dbReference type="PANTHER" id="PTHR46910:SF3">
    <property type="entry name" value="HALOTOLERANCE PROTEIN 9-RELATED"/>
    <property type="match status" value="1"/>
</dbReference>
<feature type="region of interest" description="Disordered" evidence="5">
    <location>
        <begin position="46"/>
        <end position="74"/>
    </location>
</feature>
<dbReference type="GO" id="GO:0003677">
    <property type="term" value="F:DNA binding"/>
    <property type="evidence" value="ECO:0007669"/>
    <property type="project" value="UniProtKB-KW"/>
</dbReference>
<evidence type="ECO:0008006" key="8">
    <source>
        <dbReference type="Google" id="ProtNLM"/>
    </source>
</evidence>
<comment type="caution">
    <text evidence="6">The sequence shown here is derived from an EMBL/GenBank/DDBJ whole genome shotgun (WGS) entry which is preliminary data.</text>
</comment>
<evidence type="ECO:0000256" key="1">
    <source>
        <dbReference type="ARBA" id="ARBA00004123"/>
    </source>
</evidence>
<dbReference type="Proteomes" id="UP001172101">
    <property type="component" value="Unassembled WGS sequence"/>
</dbReference>
<name>A0AA40BI07_9PEZI</name>
<protein>
    <recommendedName>
        <fullName evidence="8">Transcription factor domain-containing protein</fullName>
    </recommendedName>
</protein>
<accession>A0AA40BI07</accession>
<keyword evidence="2" id="KW-0479">Metal-binding</keyword>
<dbReference type="GO" id="GO:0046872">
    <property type="term" value="F:metal ion binding"/>
    <property type="evidence" value="ECO:0007669"/>
    <property type="project" value="UniProtKB-KW"/>
</dbReference>
<keyword evidence="7" id="KW-1185">Reference proteome</keyword>
<dbReference type="AlphaFoldDB" id="A0AA40BI07"/>
<reference evidence="6" key="1">
    <citation type="submission" date="2023-06" db="EMBL/GenBank/DDBJ databases">
        <title>Genome-scale phylogeny and comparative genomics of the fungal order Sordariales.</title>
        <authorList>
            <consortium name="Lawrence Berkeley National Laboratory"/>
            <person name="Hensen N."/>
            <person name="Bonometti L."/>
            <person name="Westerberg I."/>
            <person name="Brannstrom I.O."/>
            <person name="Guillou S."/>
            <person name="Cros-Aarteil S."/>
            <person name="Calhoun S."/>
            <person name="Haridas S."/>
            <person name="Kuo A."/>
            <person name="Mondo S."/>
            <person name="Pangilinan J."/>
            <person name="Riley R."/>
            <person name="LaButti K."/>
            <person name="Andreopoulos B."/>
            <person name="Lipzen A."/>
            <person name="Chen C."/>
            <person name="Yanf M."/>
            <person name="Daum C."/>
            <person name="Ng V."/>
            <person name="Clum A."/>
            <person name="Steindorff A."/>
            <person name="Ohm R."/>
            <person name="Martin F."/>
            <person name="Silar P."/>
            <person name="Natvig D."/>
            <person name="Lalanne C."/>
            <person name="Gautier V."/>
            <person name="Ament-velasquez S.L."/>
            <person name="Kruys A."/>
            <person name="Hutchinson M.I."/>
            <person name="Powell A.J."/>
            <person name="Barry K."/>
            <person name="Miller A.N."/>
            <person name="Grigoriev I.V."/>
            <person name="Debuchy R."/>
            <person name="Gladieux P."/>
            <person name="Thoren M.H."/>
            <person name="Johannesson H."/>
        </authorList>
    </citation>
    <scope>NUCLEOTIDE SEQUENCE</scope>
    <source>
        <strain evidence="6">SMH2392-1A</strain>
    </source>
</reference>
<dbReference type="GO" id="GO:0003700">
    <property type="term" value="F:DNA-binding transcription factor activity"/>
    <property type="evidence" value="ECO:0007669"/>
    <property type="project" value="InterPro"/>
</dbReference>
<dbReference type="InterPro" id="IPR050987">
    <property type="entry name" value="AtrR-like"/>
</dbReference>
<dbReference type="RefSeq" id="XP_060303411.1">
    <property type="nucleotide sequence ID" value="XM_060445325.1"/>
</dbReference>
<evidence type="ECO:0000313" key="6">
    <source>
        <dbReference type="EMBL" id="KAK0734534.1"/>
    </source>
</evidence>
<organism evidence="6 7">
    <name type="scientific">Lasiosphaeria miniovina</name>
    <dbReference type="NCBI Taxonomy" id="1954250"/>
    <lineage>
        <taxon>Eukaryota</taxon>
        <taxon>Fungi</taxon>
        <taxon>Dikarya</taxon>
        <taxon>Ascomycota</taxon>
        <taxon>Pezizomycotina</taxon>
        <taxon>Sordariomycetes</taxon>
        <taxon>Sordariomycetidae</taxon>
        <taxon>Sordariales</taxon>
        <taxon>Lasiosphaeriaceae</taxon>
        <taxon>Lasiosphaeria</taxon>
    </lineage>
</organism>
<proteinExistence type="predicted"/>
<keyword evidence="3" id="KW-0238">DNA-binding</keyword>
<sequence length="654" mass="72143">MKSRMRAMEKLFVALKSIPDSDAESLFRRIRSSSDILTLIEMDDSVVSSPSSGSSMSIDEKLTPRRASPLTASSDDEVRFSFGSPLSNSSSLSNPQLLANASASLIRLVMPDPATTKAATESFYRSSGRLFHVFSEEQVASYHSDVFQGDSNPIPNQKIATCCLAAVAAVGVQYNEDDFGEGMSEVYYNIAAHYFSSFLGELPLDAIRVCAVLAMYNIMDKSTVALAYIEVGLNMSRKYSLHVKQCRDPNVSDKAWADYRRTWRTLMFFSSWLSSTLGYISGAGIQFREMVPFLDVEGDNPYDIGNIVQMEMTKISLLQADILHVQLAFKEMTGPALETIMKDLHDWHDRLPGHMRLSNVSREDLPDGVLLSIFHAHLLYLGTIMLLYRRIASQFVKCFGFELGQPKSGGAFETTLVSQTSEGVTAARHSARILGLMLEKKGIFKRCWIVIFQSQTACMVMLHSAIQKQLHLFPQSSWEDDLAHAHTCLKALEFCGTIDSVALNFYDCLEPIYTQVASYSSPKAPPGLSEPPPPADYLLTIPLGSDSSNVSLSLSLLEALCRPFGDDDAKLKIAEATALPEQQQQKQQKGASTGPLAQLDRHLDWGWENSVKVQWDRDSPGAVASRSALCNVQSRFLGSNHPSGWAGGADEEAD</sequence>
<dbReference type="PANTHER" id="PTHR46910">
    <property type="entry name" value="TRANSCRIPTION FACTOR PDR1"/>
    <property type="match status" value="1"/>
</dbReference>
<dbReference type="EMBL" id="JAUIRO010000001">
    <property type="protein sequence ID" value="KAK0734534.1"/>
    <property type="molecule type" value="Genomic_DNA"/>
</dbReference>
<evidence type="ECO:0000256" key="4">
    <source>
        <dbReference type="ARBA" id="ARBA00023242"/>
    </source>
</evidence>
<evidence type="ECO:0000256" key="2">
    <source>
        <dbReference type="ARBA" id="ARBA00022723"/>
    </source>
</evidence>
<evidence type="ECO:0000256" key="3">
    <source>
        <dbReference type="ARBA" id="ARBA00023125"/>
    </source>
</evidence>
<keyword evidence="4" id="KW-0539">Nucleus</keyword>
<feature type="compositionally biased region" description="Low complexity" evidence="5">
    <location>
        <begin position="46"/>
        <end position="57"/>
    </location>
</feature>
<comment type="subcellular location">
    <subcellularLocation>
        <location evidence="1">Nucleus</location>
    </subcellularLocation>
</comment>
<evidence type="ECO:0000313" key="7">
    <source>
        <dbReference type="Proteomes" id="UP001172101"/>
    </source>
</evidence>
<evidence type="ECO:0000256" key="5">
    <source>
        <dbReference type="SAM" id="MobiDB-lite"/>
    </source>
</evidence>
<gene>
    <name evidence="6" type="ORF">B0T26DRAFT_75108</name>
</gene>